<evidence type="ECO:0000256" key="4">
    <source>
        <dbReference type="ARBA" id="ARBA00023125"/>
    </source>
</evidence>
<evidence type="ECO:0000313" key="8">
    <source>
        <dbReference type="EMBL" id="GMR31313.1"/>
    </source>
</evidence>
<keyword evidence="3" id="KW-0862">Zinc</keyword>
<dbReference type="GO" id="GO:0003677">
    <property type="term" value="F:DNA binding"/>
    <property type="evidence" value="ECO:0007669"/>
    <property type="project" value="UniProtKB-UniRule"/>
</dbReference>
<feature type="region of interest" description="Disordered" evidence="6">
    <location>
        <begin position="202"/>
        <end position="229"/>
    </location>
</feature>
<evidence type="ECO:0000256" key="5">
    <source>
        <dbReference type="PROSITE-ProRule" id="PRU00309"/>
    </source>
</evidence>
<feature type="compositionally biased region" description="Basic and acidic residues" evidence="6">
    <location>
        <begin position="202"/>
        <end position="212"/>
    </location>
</feature>
<feature type="non-terminal residue" evidence="8">
    <location>
        <position position="229"/>
    </location>
</feature>
<dbReference type="Proteomes" id="UP001328107">
    <property type="component" value="Unassembled WGS sequence"/>
</dbReference>
<dbReference type="SUPFAM" id="SSF57716">
    <property type="entry name" value="Glucocorticoid receptor-like (DNA-binding domain)"/>
    <property type="match status" value="2"/>
</dbReference>
<keyword evidence="4 5" id="KW-0238">DNA-binding</keyword>
<dbReference type="AlphaFoldDB" id="A0AAN4YZL5"/>
<evidence type="ECO:0000256" key="1">
    <source>
        <dbReference type="ARBA" id="ARBA00022723"/>
    </source>
</evidence>
<name>A0AAN4YZL5_9BILA</name>
<proteinExistence type="predicted"/>
<dbReference type="InterPro" id="IPR006612">
    <property type="entry name" value="THAP_Znf"/>
</dbReference>
<dbReference type="GO" id="GO:0008270">
    <property type="term" value="F:zinc ion binding"/>
    <property type="evidence" value="ECO:0007669"/>
    <property type="project" value="UniProtKB-KW"/>
</dbReference>
<reference evidence="9" key="1">
    <citation type="submission" date="2022-10" db="EMBL/GenBank/DDBJ databases">
        <title>Genome assembly of Pristionchus species.</title>
        <authorList>
            <person name="Yoshida K."/>
            <person name="Sommer R.J."/>
        </authorList>
    </citation>
    <scope>NUCLEOTIDE SEQUENCE [LARGE SCALE GENOMIC DNA]</scope>
    <source>
        <strain evidence="9">RS5460</strain>
    </source>
</reference>
<comment type="caution">
    <text evidence="8">The sequence shown here is derived from an EMBL/GenBank/DDBJ whole genome shotgun (WGS) entry which is preliminary data.</text>
</comment>
<sequence length="229" mass="26689">MHFFTANPKKREMWVDGVRQTPEGRRFLMKLLSTRKAPHLCHSHFSPSDYKQTSRRMNLRSDAVPFFEIFCPSTGNSRPLDNATPTINNNNPSKILRRKCVVCHRMEILAKTHQFTTDQERRITWINAVRSTPEGRNSLEALLSRTKRCYVCASHFSSSGYSLVANRSQLRYHAVPFFDDSESKSSEVEEFPLFETVTPNEFKEESMECKDEPIDDFEQNLKQKEPFDD</sequence>
<dbReference type="PROSITE" id="PS50950">
    <property type="entry name" value="ZF_THAP"/>
    <property type="match status" value="2"/>
</dbReference>
<evidence type="ECO:0000256" key="3">
    <source>
        <dbReference type="ARBA" id="ARBA00022833"/>
    </source>
</evidence>
<feature type="compositionally biased region" description="Basic and acidic residues" evidence="6">
    <location>
        <begin position="219"/>
        <end position="229"/>
    </location>
</feature>
<gene>
    <name evidence="8" type="ORF">PMAYCL1PPCAC_01508</name>
</gene>
<evidence type="ECO:0000256" key="2">
    <source>
        <dbReference type="ARBA" id="ARBA00022771"/>
    </source>
</evidence>
<keyword evidence="1" id="KW-0479">Metal-binding</keyword>
<keyword evidence="2 5" id="KW-0863">Zinc-finger</keyword>
<dbReference type="SMART" id="SM00980">
    <property type="entry name" value="THAP"/>
    <property type="match status" value="2"/>
</dbReference>
<evidence type="ECO:0000313" key="9">
    <source>
        <dbReference type="Proteomes" id="UP001328107"/>
    </source>
</evidence>
<feature type="domain" description="THAP-type" evidence="7">
    <location>
        <begin position="96"/>
        <end position="179"/>
    </location>
</feature>
<keyword evidence="9" id="KW-1185">Reference proteome</keyword>
<protein>
    <recommendedName>
        <fullName evidence="7">THAP-type domain-containing protein</fullName>
    </recommendedName>
</protein>
<dbReference type="Pfam" id="PF05485">
    <property type="entry name" value="THAP"/>
    <property type="match status" value="2"/>
</dbReference>
<evidence type="ECO:0000259" key="7">
    <source>
        <dbReference type="PROSITE" id="PS50950"/>
    </source>
</evidence>
<evidence type="ECO:0000256" key="6">
    <source>
        <dbReference type="SAM" id="MobiDB-lite"/>
    </source>
</evidence>
<organism evidence="8 9">
    <name type="scientific">Pristionchus mayeri</name>
    <dbReference type="NCBI Taxonomy" id="1317129"/>
    <lineage>
        <taxon>Eukaryota</taxon>
        <taxon>Metazoa</taxon>
        <taxon>Ecdysozoa</taxon>
        <taxon>Nematoda</taxon>
        <taxon>Chromadorea</taxon>
        <taxon>Rhabditida</taxon>
        <taxon>Rhabditina</taxon>
        <taxon>Diplogasteromorpha</taxon>
        <taxon>Diplogasteroidea</taxon>
        <taxon>Neodiplogasteridae</taxon>
        <taxon>Pristionchus</taxon>
    </lineage>
</organism>
<feature type="domain" description="THAP-type" evidence="7">
    <location>
        <begin position="1"/>
        <end position="68"/>
    </location>
</feature>
<accession>A0AAN4YZL5</accession>
<dbReference type="EMBL" id="BTRK01000001">
    <property type="protein sequence ID" value="GMR31313.1"/>
    <property type="molecule type" value="Genomic_DNA"/>
</dbReference>